<keyword evidence="1 4" id="KW-0560">Oxidoreductase</keyword>
<proteinExistence type="predicted"/>
<dbReference type="AlphaFoldDB" id="A0AAU7B273"/>
<evidence type="ECO:0000259" key="3">
    <source>
        <dbReference type="Pfam" id="PF01494"/>
    </source>
</evidence>
<dbReference type="GO" id="GO:0071949">
    <property type="term" value="F:FAD binding"/>
    <property type="evidence" value="ECO:0007669"/>
    <property type="project" value="InterPro"/>
</dbReference>
<evidence type="ECO:0000313" key="4">
    <source>
        <dbReference type="EMBL" id="XAY07966.1"/>
    </source>
</evidence>
<dbReference type="EMBL" id="CP114014">
    <property type="protein sequence ID" value="XAY07966.1"/>
    <property type="molecule type" value="Genomic_DNA"/>
</dbReference>
<dbReference type="PANTHER" id="PTHR13789">
    <property type="entry name" value="MONOOXYGENASE"/>
    <property type="match status" value="1"/>
</dbReference>
<dbReference type="InterPro" id="IPR050493">
    <property type="entry name" value="FAD-dep_Monooxygenase_BioMet"/>
</dbReference>
<dbReference type="PANTHER" id="PTHR13789:SF309">
    <property type="entry name" value="PUTATIVE (AFU_ORTHOLOGUE AFUA_6G14510)-RELATED"/>
    <property type="match status" value="1"/>
</dbReference>
<feature type="domain" description="FAD-binding" evidence="3">
    <location>
        <begin position="2"/>
        <end position="124"/>
    </location>
</feature>
<dbReference type="Pfam" id="PF01494">
    <property type="entry name" value="FAD_binding_3"/>
    <property type="match status" value="2"/>
</dbReference>
<reference evidence="4" key="1">
    <citation type="submission" date="2022-12" db="EMBL/GenBank/DDBJ databases">
        <title>Paraconexibacter alkalitolerans sp. nov. and Baekduia alba sp. nov., isolated from soil and emended description of the genera Paraconexibacter (Chun et al., 2020) and Baekduia (An et al., 2020).</title>
        <authorList>
            <person name="Vieira S."/>
            <person name="Huber K.J."/>
            <person name="Geppert A."/>
            <person name="Wolf J."/>
            <person name="Neumann-Schaal M."/>
            <person name="Muesken M."/>
            <person name="Overmann J."/>
        </authorList>
    </citation>
    <scope>NUCLEOTIDE SEQUENCE</scope>
    <source>
        <strain evidence="4">AEG42_29</strain>
    </source>
</reference>
<name>A0AAU7B273_9ACTN</name>
<feature type="domain" description="FAD-binding" evidence="3">
    <location>
        <begin position="170"/>
        <end position="367"/>
    </location>
</feature>
<dbReference type="KEGG" id="parq:DSM112329_04860"/>
<dbReference type="EC" id="1.14.13.9" evidence="4"/>
<organism evidence="4">
    <name type="scientific">Paraconexibacter sp. AEG42_29</name>
    <dbReference type="NCBI Taxonomy" id="2997339"/>
    <lineage>
        <taxon>Bacteria</taxon>
        <taxon>Bacillati</taxon>
        <taxon>Actinomycetota</taxon>
        <taxon>Thermoleophilia</taxon>
        <taxon>Solirubrobacterales</taxon>
        <taxon>Paraconexibacteraceae</taxon>
        <taxon>Paraconexibacter</taxon>
    </lineage>
</organism>
<dbReference type="SUPFAM" id="SSF51905">
    <property type="entry name" value="FAD/NAD(P)-binding domain"/>
    <property type="match status" value="1"/>
</dbReference>
<sequence>MVGGGTAGTAAALSLHRAGHSVVLLERVPDPGPVGAGILLQPTGMAVLSELGLDGEVAARAARVARLQGTTAAGRTVMDLHYDDWRSGAFGLGVHRGILFSALWDALGRDGVEVRTGVDVNGVSAVGAGAGVGVGAGAVGGAGATTGPRAGAGRGRVLHTRDHGDLGPFDLVVCADGARSALRAATGLVRRARPYPWGALWAIVPDPKERFGGVLAQTYRGTTEMVGTLPSGRVRLPGGGADVPCVSLFWSLHGDTVAAVRAAGLDAWKADVLTLAPRVAAILEQLTDPAQLLFAAYHDVVLRRWHAGDGLVVLGDAGHAMSPQLGQGANLALIDAWVLTRCLADAGRGPGALAGALAAYSARRRRHLRFYALTSRLLTPVFQSDLPGVGVARDALMGPAARVPWVRGQMVQSLAGTKTGVLSTLGGPDAVLDRVPVPG</sequence>
<dbReference type="GO" id="GO:0004502">
    <property type="term" value="F:kynurenine 3-monooxygenase activity"/>
    <property type="evidence" value="ECO:0007669"/>
    <property type="project" value="UniProtKB-EC"/>
</dbReference>
<keyword evidence="2" id="KW-0503">Monooxygenase</keyword>
<evidence type="ECO:0000256" key="2">
    <source>
        <dbReference type="ARBA" id="ARBA00023033"/>
    </source>
</evidence>
<dbReference type="Gene3D" id="3.30.9.10">
    <property type="entry name" value="D-Amino Acid Oxidase, subunit A, domain 2"/>
    <property type="match status" value="1"/>
</dbReference>
<dbReference type="InterPro" id="IPR002938">
    <property type="entry name" value="FAD-bd"/>
</dbReference>
<evidence type="ECO:0000256" key="1">
    <source>
        <dbReference type="ARBA" id="ARBA00023002"/>
    </source>
</evidence>
<dbReference type="Gene3D" id="3.50.50.60">
    <property type="entry name" value="FAD/NAD(P)-binding domain"/>
    <property type="match status" value="1"/>
</dbReference>
<protein>
    <submittedName>
        <fullName evidence="4">Kynurenine 3-monooxygenase</fullName>
        <ecNumber evidence="4">1.14.13.9</ecNumber>
    </submittedName>
</protein>
<dbReference type="InterPro" id="IPR036188">
    <property type="entry name" value="FAD/NAD-bd_sf"/>
</dbReference>
<gene>
    <name evidence="4" type="primary">kmo</name>
    <name evidence="4" type="ORF">DSM112329_04860</name>
</gene>
<accession>A0AAU7B273</accession>